<gene>
    <name evidence="1" type="ORF">LTRI10_LOCUS52347</name>
</gene>
<organism evidence="1 2">
    <name type="scientific">Linum trigynum</name>
    <dbReference type="NCBI Taxonomy" id="586398"/>
    <lineage>
        <taxon>Eukaryota</taxon>
        <taxon>Viridiplantae</taxon>
        <taxon>Streptophyta</taxon>
        <taxon>Embryophyta</taxon>
        <taxon>Tracheophyta</taxon>
        <taxon>Spermatophyta</taxon>
        <taxon>Magnoliopsida</taxon>
        <taxon>eudicotyledons</taxon>
        <taxon>Gunneridae</taxon>
        <taxon>Pentapetalae</taxon>
        <taxon>rosids</taxon>
        <taxon>fabids</taxon>
        <taxon>Malpighiales</taxon>
        <taxon>Linaceae</taxon>
        <taxon>Linum</taxon>
    </lineage>
</organism>
<accession>A0AAV2GUZ8</accession>
<name>A0AAV2GUZ8_9ROSI</name>
<dbReference type="EMBL" id="OZ034822">
    <property type="protein sequence ID" value="CAL1413095.1"/>
    <property type="molecule type" value="Genomic_DNA"/>
</dbReference>
<sequence length="150" mass="16867">MLMAASQSGLIPFHPQCQRISLNHMCFADDILVFTTRSAQAILQVKEVNLKYKFYLLSGIKSNPSKCEIYFGGEAIKYKSNALLLSGFKEGELPVRYLGLPLMSGKLSSTEVDILVDKFTKRVKSWRAKKLTYVGRLQLINSVLLGVVQY</sequence>
<protein>
    <recommendedName>
        <fullName evidence="3">Reverse transcriptase</fullName>
    </recommendedName>
</protein>
<evidence type="ECO:0000313" key="1">
    <source>
        <dbReference type="EMBL" id="CAL1413095.1"/>
    </source>
</evidence>
<dbReference type="Proteomes" id="UP001497516">
    <property type="component" value="Chromosome 9"/>
</dbReference>
<dbReference type="PANTHER" id="PTHR33116:SF78">
    <property type="entry name" value="OS12G0587133 PROTEIN"/>
    <property type="match status" value="1"/>
</dbReference>
<dbReference type="PANTHER" id="PTHR33116">
    <property type="entry name" value="REVERSE TRANSCRIPTASE ZINC-BINDING DOMAIN-CONTAINING PROTEIN-RELATED-RELATED"/>
    <property type="match status" value="1"/>
</dbReference>
<evidence type="ECO:0000313" key="2">
    <source>
        <dbReference type="Proteomes" id="UP001497516"/>
    </source>
</evidence>
<keyword evidence="2" id="KW-1185">Reference proteome</keyword>
<evidence type="ECO:0008006" key="3">
    <source>
        <dbReference type="Google" id="ProtNLM"/>
    </source>
</evidence>
<proteinExistence type="predicted"/>
<dbReference type="AlphaFoldDB" id="A0AAV2GUZ8"/>
<reference evidence="1 2" key="1">
    <citation type="submission" date="2024-04" db="EMBL/GenBank/DDBJ databases">
        <authorList>
            <person name="Fracassetti M."/>
        </authorList>
    </citation>
    <scope>NUCLEOTIDE SEQUENCE [LARGE SCALE GENOMIC DNA]</scope>
</reference>